<sequence length="315" mass="35515">MNKGKVYIPGGWPELEFSKCGDSLMTVQLWTQIVGKIRLVNSPWINHSWHVTLYVSSTGLSTGSVPFEQGIFQLDFNFIRHELLLTCSTGITEVIHLYPRTVASFYAELMEKLEAAGINTMIYASPNELEPAIPFAEDVLHQSYDAQEIYNFWQVLIKIHPVFVKFRARFRGKCSPVHLFWGAFDLAVTRFSGRTAPVHQGGVPNMSLKVMQEAYSHEVSSCGFWPGSPQFPQAVFYAYCYPVPENFSKQPVLPPQAFYSQEMGEFILPYAVVSSAEQPENVLMQFLESTYEAAANSAGWDREALDCDLRSLGPI</sequence>
<dbReference type="AlphaFoldDB" id="A0A318UAR0"/>
<name>A0A318UAR0_9SPHI</name>
<dbReference type="RefSeq" id="WP_110834208.1">
    <property type="nucleotide sequence ID" value="NZ_QKLU01000009.1"/>
</dbReference>
<protein>
    <recommendedName>
        <fullName evidence="3">Ava_C0101 and related proteins</fullName>
    </recommendedName>
</protein>
<dbReference type="EMBL" id="QKLU01000009">
    <property type="protein sequence ID" value="PYF70029.1"/>
    <property type="molecule type" value="Genomic_DNA"/>
</dbReference>
<proteinExistence type="predicted"/>
<dbReference type="OrthoDB" id="9800945at2"/>
<evidence type="ECO:0000313" key="1">
    <source>
        <dbReference type="EMBL" id="PYF70029.1"/>
    </source>
</evidence>
<dbReference type="Pfam" id="PF19459">
    <property type="entry name" value="DUF5996"/>
    <property type="match status" value="1"/>
</dbReference>
<reference evidence="1 2" key="1">
    <citation type="submission" date="2018-06" db="EMBL/GenBank/DDBJ databases">
        <title>Genomic Encyclopedia of Archaeal and Bacterial Type Strains, Phase II (KMG-II): from individual species to whole genera.</title>
        <authorList>
            <person name="Goeker M."/>
        </authorList>
    </citation>
    <scope>NUCLEOTIDE SEQUENCE [LARGE SCALE GENOMIC DNA]</scope>
    <source>
        <strain evidence="1 2">DSM 27372</strain>
    </source>
</reference>
<gene>
    <name evidence="1" type="ORF">B0O44_109120</name>
</gene>
<keyword evidence="2" id="KW-1185">Reference proteome</keyword>
<evidence type="ECO:0000313" key="2">
    <source>
        <dbReference type="Proteomes" id="UP000248198"/>
    </source>
</evidence>
<accession>A0A318UAR0</accession>
<dbReference type="InterPro" id="IPR046038">
    <property type="entry name" value="DUF5996"/>
</dbReference>
<evidence type="ECO:0008006" key="3">
    <source>
        <dbReference type="Google" id="ProtNLM"/>
    </source>
</evidence>
<organism evidence="1 2">
    <name type="scientific">Pedobacter nutrimenti</name>
    <dbReference type="NCBI Taxonomy" id="1241337"/>
    <lineage>
        <taxon>Bacteria</taxon>
        <taxon>Pseudomonadati</taxon>
        <taxon>Bacteroidota</taxon>
        <taxon>Sphingobacteriia</taxon>
        <taxon>Sphingobacteriales</taxon>
        <taxon>Sphingobacteriaceae</taxon>
        <taxon>Pedobacter</taxon>
    </lineage>
</organism>
<dbReference type="Proteomes" id="UP000248198">
    <property type="component" value="Unassembled WGS sequence"/>
</dbReference>
<comment type="caution">
    <text evidence="1">The sequence shown here is derived from an EMBL/GenBank/DDBJ whole genome shotgun (WGS) entry which is preliminary data.</text>
</comment>